<comment type="caution">
    <text evidence="1">The sequence shown here is derived from an EMBL/GenBank/DDBJ whole genome shotgun (WGS) entry which is preliminary data.</text>
</comment>
<dbReference type="Proteomes" id="UP000078237">
    <property type="component" value="Unassembled WGS sequence"/>
</dbReference>
<keyword evidence="2" id="KW-1185">Reference proteome</keyword>
<evidence type="ECO:0000313" key="1">
    <source>
        <dbReference type="EMBL" id="KXX76185.1"/>
    </source>
</evidence>
<dbReference type="EMBL" id="LCTW02000224">
    <property type="protein sequence ID" value="KXX76185.1"/>
    <property type="molecule type" value="Genomic_DNA"/>
</dbReference>
<accession>A0A175VY43</accession>
<reference evidence="1 2" key="1">
    <citation type="journal article" date="2016" name="Genome Announc.">
        <title>Genome Sequence of Madurella mycetomatis mm55, Isolated from a Human Mycetoma Case in Sudan.</title>
        <authorList>
            <person name="Smit S."/>
            <person name="Derks M.F."/>
            <person name="Bervoets S."/>
            <person name="Fahal A."/>
            <person name="van Leeuwen W."/>
            <person name="van Belkum A."/>
            <person name="van de Sande W.W."/>
        </authorList>
    </citation>
    <scope>NUCLEOTIDE SEQUENCE [LARGE SCALE GENOMIC DNA]</scope>
    <source>
        <strain evidence="2">mm55</strain>
    </source>
</reference>
<name>A0A175VY43_9PEZI</name>
<dbReference type="OrthoDB" id="4590910at2759"/>
<dbReference type="VEuPathDB" id="FungiDB:MMYC01_208627"/>
<sequence>MTSIGALTTTFTPPGDCAASTGIHIVGCGDGCVWWAEGPLGAAHCYPSSYNPSIDHYYSPGICPSGYTPACTSRRSIAQVTETIQTCCPTALGYHYRCVEPTWPWQTSLGCTVYFTDAISTFSFPTVTSIRDGSTVLTSTGRTEVGIGAYGVEIRFQSTDFVPSTTVSATICVWIG</sequence>
<proteinExistence type="predicted"/>
<organism evidence="1 2">
    <name type="scientific">Madurella mycetomatis</name>
    <dbReference type="NCBI Taxonomy" id="100816"/>
    <lineage>
        <taxon>Eukaryota</taxon>
        <taxon>Fungi</taxon>
        <taxon>Dikarya</taxon>
        <taxon>Ascomycota</taxon>
        <taxon>Pezizomycotina</taxon>
        <taxon>Sordariomycetes</taxon>
        <taxon>Sordariomycetidae</taxon>
        <taxon>Sordariales</taxon>
        <taxon>Sordariales incertae sedis</taxon>
        <taxon>Madurella</taxon>
    </lineage>
</organism>
<dbReference type="AlphaFoldDB" id="A0A175VY43"/>
<evidence type="ECO:0000313" key="2">
    <source>
        <dbReference type="Proteomes" id="UP000078237"/>
    </source>
</evidence>
<protein>
    <submittedName>
        <fullName evidence="1">Gag polyprotein</fullName>
    </submittedName>
</protein>
<gene>
    <name evidence="1" type="ORF">MMYC01_208627</name>
</gene>
<dbReference type="STRING" id="100816.A0A175VY43"/>